<dbReference type="EMBL" id="LR796187">
    <property type="protein sequence ID" value="CAB4125972.1"/>
    <property type="molecule type" value="Genomic_DNA"/>
</dbReference>
<dbReference type="PANTHER" id="PTHR10458:SF22">
    <property type="entry name" value="PEPTIDE DEFORMYLASE"/>
    <property type="match status" value="1"/>
</dbReference>
<organism evidence="2">
    <name type="scientific">uncultured Caudovirales phage</name>
    <dbReference type="NCBI Taxonomy" id="2100421"/>
    <lineage>
        <taxon>Viruses</taxon>
        <taxon>Duplodnaviria</taxon>
        <taxon>Heunggongvirae</taxon>
        <taxon>Uroviricota</taxon>
        <taxon>Caudoviricetes</taxon>
        <taxon>Peduoviridae</taxon>
        <taxon>Maltschvirus</taxon>
        <taxon>Maltschvirus maltsch</taxon>
    </lineage>
</organism>
<evidence type="ECO:0000256" key="1">
    <source>
        <dbReference type="ARBA" id="ARBA00010759"/>
    </source>
</evidence>
<dbReference type="Pfam" id="PF01327">
    <property type="entry name" value="Pep_deformylase"/>
    <property type="match status" value="1"/>
</dbReference>
<dbReference type="SUPFAM" id="SSF56420">
    <property type="entry name" value="Peptide deformylase"/>
    <property type="match status" value="1"/>
</dbReference>
<dbReference type="EMBL" id="LR798231">
    <property type="protein sequence ID" value="CAB5208960.1"/>
    <property type="molecule type" value="Genomic_DNA"/>
</dbReference>
<sequence length="164" mass="18762">MKLIKSPNPILQQRAEDWNFELDQSAEQVEAEMIQIMLENNGRGLAANQVGLLKRVFTIQLRGEQPIAMFNPTVINQSDELSIDEEGCLSFPDLWLDVKRPKRIDVVYLDKLGKECTMTLSGIDARCFLHELDHLNGVCFTDLVSVLKLAMAKKQQQKKRKRYG</sequence>
<reference evidence="2" key="1">
    <citation type="submission" date="2020-04" db="EMBL/GenBank/DDBJ databases">
        <authorList>
            <person name="Chiriac C."/>
            <person name="Salcher M."/>
            <person name="Ghai R."/>
            <person name="Kavagutti S V."/>
        </authorList>
    </citation>
    <scope>NUCLEOTIDE SEQUENCE</scope>
</reference>
<dbReference type="NCBIfam" id="TIGR00079">
    <property type="entry name" value="pept_deformyl"/>
    <property type="match status" value="1"/>
</dbReference>
<accession>A0A6J5KX99</accession>
<protein>
    <submittedName>
        <fullName evidence="2">Def N-formylmethionyl-tRNA deformylase</fullName>
    </submittedName>
</protein>
<evidence type="ECO:0000313" key="3">
    <source>
        <dbReference type="EMBL" id="CAB5208960.1"/>
    </source>
</evidence>
<dbReference type="PRINTS" id="PR01576">
    <property type="entry name" value="PDEFORMYLASE"/>
</dbReference>
<dbReference type="PIRSF" id="PIRSF004749">
    <property type="entry name" value="Pep_def"/>
    <property type="match status" value="1"/>
</dbReference>
<dbReference type="CDD" id="cd00487">
    <property type="entry name" value="Pep_deformylase"/>
    <property type="match status" value="1"/>
</dbReference>
<dbReference type="PANTHER" id="PTHR10458">
    <property type="entry name" value="PEPTIDE DEFORMYLASE"/>
    <property type="match status" value="1"/>
</dbReference>
<dbReference type="GO" id="GO:0042586">
    <property type="term" value="F:peptide deformylase activity"/>
    <property type="evidence" value="ECO:0007669"/>
    <property type="project" value="InterPro"/>
</dbReference>
<dbReference type="InterPro" id="IPR036821">
    <property type="entry name" value="Peptide_deformylase_sf"/>
</dbReference>
<dbReference type="Gene3D" id="3.90.45.10">
    <property type="entry name" value="Peptide deformylase"/>
    <property type="match status" value="1"/>
</dbReference>
<proteinExistence type="inferred from homology"/>
<dbReference type="NCBIfam" id="NF001159">
    <property type="entry name" value="PRK00150.1-3"/>
    <property type="match status" value="1"/>
</dbReference>
<name>A0A6J5KX99_9CAUD</name>
<gene>
    <name evidence="3" type="ORF">UFOVP181_266</name>
    <name evidence="2" type="ORF">UFOVP57_373</name>
</gene>
<dbReference type="HAMAP" id="MF_00163">
    <property type="entry name" value="Pep_deformylase"/>
    <property type="match status" value="1"/>
</dbReference>
<dbReference type="InterPro" id="IPR023635">
    <property type="entry name" value="Peptide_deformylase"/>
</dbReference>
<evidence type="ECO:0000313" key="2">
    <source>
        <dbReference type="EMBL" id="CAB4125972.1"/>
    </source>
</evidence>
<comment type="similarity">
    <text evidence="1">Belongs to the polypeptide deformylase family.</text>
</comment>